<evidence type="ECO:0000313" key="16">
    <source>
        <dbReference type="Proteomes" id="UP000624041"/>
    </source>
</evidence>
<feature type="binding site" evidence="11">
    <location>
        <position position="164"/>
    </location>
    <ligand>
        <name>ATP</name>
        <dbReference type="ChEBI" id="CHEBI:30616"/>
    </ligand>
</feature>
<keyword evidence="3 11" id="KW-0819">tRNA processing</keyword>
<comment type="subunit">
    <text evidence="11">Homodimer.</text>
</comment>
<dbReference type="AlphaFoldDB" id="A0A917XWJ5"/>
<evidence type="ECO:0000313" key="15">
    <source>
        <dbReference type="EMBL" id="GGN56317.1"/>
    </source>
</evidence>
<reference evidence="15" key="1">
    <citation type="journal article" date="2014" name="Int. J. Syst. Evol. Microbiol.">
        <title>Complete genome sequence of Corynebacterium casei LMG S-19264T (=DSM 44701T), isolated from a smear-ripened cheese.</title>
        <authorList>
            <consortium name="US DOE Joint Genome Institute (JGI-PGF)"/>
            <person name="Walter F."/>
            <person name="Albersmeier A."/>
            <person name="Kalinowski J."/>
            <person name="Ruckert C."/>
        </authorList>
    </citation>
    <scope>NUCLEOTIDE SEQUENCE</scope>
    <source>
        <strain evidence="15">JCM 17251</strain>
    </source>
</reference>
<evidence type="ECO:0000256" key="9">
    <source>
        <dbReference type="ARBA" id="ARBA00022842"/>
    </source>
</evidence>
<feature type="binding site" evidence="11">
    <location>
        <position position="43"/>
    </location>
    <ligand>
        <name>Mg(2+)</name>
        <dbReference type="ChEBI" id="CHEBI:18420"/>
    </ligand>
</feature>
<comment type="miscellaneous">
    <text evidence="11">A single active site specifically recognizes both ATP and CTP and is responsible for their addition.</text>
</comment>
<dbReference type="NCBIfam" id="NF009814">
    <property type="entry name" value="PRK13299.1"/>
    <property type="match status" value="1"/>
</dbReference>
<evidence type="ECO:0000259" key="14">
    <source>
        <dbReference type="Pfam" id="PF13735"/>
    </source>
</evidence>
<feature type="binding site" evidence="11">
    <location>
        <position position="31"/>
    </location>
    <ligand>
        <name>CTP</name>
        <dbReference type="ChEBI" id="CHEBI:37563"/>
    </ligand>
</feature>
<dbReference type="Pfam" id="PF01743">
    <property type="entry name" value="PolyA_pol"/>
    <property type="match status" value="1"/>
</dbReference>
<evidence type="ECO:0000256" key="7">
    <source>
        <dbReference type="ARBA" id="ARBA00022800"/>
    </source>
</evidence>
<dbReference type="GO" id="GO:0042245">
    <property type="term" value="P:RNA repair"/>
    <property type="evidence" value="ECO:0007669"/>
    <property type="project" value="UniProtKB-KW"/>
</dbReference>
<comment type="catalytic activity">
    <reaction evidence="11">
        <text>a tRNA precursor + 2 CTP + ATP = a tRNA with a 3' CCA end + 3 diphosphate</text>
        <dbReference type="Rhea" id="RHEA:14433"/>
        <dbReference type="Rhea" id="RHEA-COMP:10465"/>
        <dbReference type="Rhea" id="RHEA-COMP:10468"/>
        <dbReference type="ChEBI" id="CHEBI:30616"/>
        <dbReference type="ChEBI" id="CHEBI:33019"/>
        <dbReference type="ChEBI" id="CHEBI:37563"/>
        <dbReference type="ChEBI" id="CHEBI:74896"/>
        <dbReference type="ChEBI" id="CHEBI:83071"/>
        <dbReference type="EC" id="2.7.7.72"/>
    </reaction>
</comment>
<dbReference type="PANTHER" id="PTHR46173">
    <property type="entry name" value="CCA TRNA NUCLEOTIDYLTRANSFERASE 1, MITOCHONDRIAL"/>
    <property type="match status" value="1"/>
</dbReference>
<comment type="similarity">
    <text evidence="11">Belongs to the tRNA nucleotidyltransferase/poly(A) polymerase family. Bacterial CCA-adding enzyme type 3 subfamily.</text>
</comment>
<dbReference type="CDD" id="cd05398">
    <property type="entry name" value="NT_ClassII-CCAase"/>
    <property type="match status" value="1"/>
</dbReference>
<evidence type="ECO:0000256" key="10">
    <source>
        <dbReference type="ARBA" id="ARBA00022884"/>
    </source>
</evidence>
<dbReference type="Pfam" id="PF13735">
    <property type="entry name" value="tRNA_NucTran2_2"/>
    <property type="match status" value="1"/>
</dbReference>
<dbReference type="EMBL" id="BMOS01000009">
    <property type="protein sequence ID" value="GGN56317.1"/>
    <property type="molecule type" value="Genomic_DNA"/>
</dbReference>
<keyword evidence="4 11" id="KW-0548">Nucleotidyltransferase</keyword>
<dbReference type="InterPro" id="IPR032810">
    <property type="entry name" value="CCA-adding_enz_C"/>
</dbReference>
<dbReference type="GO" id="GO:0005524">
    <property type="term" value="F:ATP binding"/>
    <property type="evidence" value="ECO:0007669"/>
    <property type="project" value="UniProtKB-UniRule"/>
</dbReference>
<dbReference type="Gene3D" id="3.30.460.10">
    <property type="entry name" value="Beta Polymerase, domain 2"/>
    <property type="match status" value="1"/>
</dbReference>
<dbReference type="SUPFAM" id="SSF81891">
    <property type="entry name" value="Poly A polymerase C-terminal region-like"/>
    <property type="match status" value="1"/>
</dbReference>
<keyword evidence="8 11" id="KW-0067">ATP-binding</keyword>
<feature type="binding site" evidence="11">
    <location>
        <position position="28"/>
    </location>
    <ligand>
        <name>ATP</name>
        <dbReference type="ChEBI" id="CHEBI:30616"/>
    </ligand>
</feature>
<evidence type="ECO:0000259" key="12">
    <source>
        <dbReference type="Pfam" id="PF01743"/>
    </source>
</evidence>
<dbReference type="InterPro" id="IPR002646">
    <property type="entry name" value="PolA_pol_head_dom"/>
</dbReference>
<comment type="function">
    <text evidence="11">Catalyzes the addition and repair of the essential 3'-terminal CCA sequence in tRNAs without using a nucleic acid template. Adds these three nucleotides in the order of C, C, and A to the tRNA nucleotide-73, using CTP and ATP as substrates and producing inorganic pyrophosphate. tRNA 3'-terminal CCA addition is required both for tRNA processing and repair. Also involved in tRNA surveillance by mediating tandem CCA addition to generate a CCACCA at the 3' terminus of unstable tRNAs. While stable tRNAs receive only 3'-terminal CCA, unstable tRNAs are marked with CCACCA and rapidly degraded.</text>
</comment>
<feature type="binding site" evidence="11">
    <location>
        <position position="158"/>
    </location>
    <ligand>
        <name>CTP</name>
        <dbReference type="ChEBI" id="CHEBI:37563"/>
    </ligand>
</feature>
<keyword evidence="16" id="KW-1185">Reference proteome</keyword>
<keyword evidence="6 11" id="KW-0547">Nucleotide-binding</keyword>
<dbReference type="InterPro" id="IPR050264">
    <property type="entry name" value="Bact_CCA-adding_enz_type3_sf"/>
</dbReference>
<dbReference type="EC" id="2.7.7.72" evidence="11"/>
<feature type="binding site" evidence="11">
    <location>
        <position position="31"/>
    </location>
    <ligand>
        <name>ATP</name>
        <dbReference type="ChEBI" id="CHEBI:30616"/>
    </ligand>
</feature>
<evidence type="ECO:0000256" key="3">
    <source>
        <dbReference type="ARBA" id="ARBA00022694"/>
    </source>
</evidence>
<feature type="binding site" evidence="11">
    <location>
        <position position="112"/>
    </location>
    <ligand>
        <name>CTP</name>
        <dbReference type="ChEBI" id="CHEBI:37563"/>
    </ligand>
</feature>
<dbReference type="Gene3D" id="1.10.246.80">
    <property type="match status" value="1"/>
</dbReference>
<dbReference type="PANTHER" id="PTHR46173:SF1">
    <property type="entry name" value="CCA TRNA NUCLEOTIDYLTRANSFERASE 1, MITOCHONDRIAL"/>
    <property type="match status" value="1"/>
</dbReference>
<evidence type="ECO:0000256" key="11">
    <source>
        <dbReference type="HAMAP-Rule" id="MF_01263"/>
    </source>
</evidence>
<name>A0A917XWJ5_9BACI</name>
<evidence type="ECO:0000256" key="8">
    <source>
        <dbReference type="ARBA" id="ARBA00022840"/>
    </source>
</evidence>
<feature type="binding site" evidence="11">
    <location>
        <position position="28"/>
    </location>
    <ligand>
        <name>CTP</name>
        <dbReference type="ChEBI" id="CHEBI:37563"/>
    </ligand>
</feature>
<feature type="binding site" evidence="11">
    <location>
        <position position="164"/>
    </location>
    <ligand>
        <name>CTP</name>
        <dbReference type="ChEBI" id="CHEBI:37563"/>
    </ligand>
</feature>
<feature type="binding site" evidence="11">
    <location>
        <position position="41"/>
    </location>
    <ligand>
        <name>Mg(2+)</name>
        <dbReference type="ChEBI" id="CHEBI:18420"/>
    </ligand>
</feature>
<evidence type="ECO:0000256" key="5">
    <source>
        <dbReference type="ARBA" id="ARBA00022723"/>
    </source>
</evidence>
<evidence type="ECO:0000259" key="13">
    <source>
        <dbReference type="Pfam" id="PF12627"/>
    </source>
</evidence>
<feature type="binding site" evidence="11">
    <location>
        <position position="158"/>
    </location>
    <ligand>
        <name>ATP</name>
        <dbReference type="ChEBI" id="CHEBI:30616"/>
    </ligand>
</feature>
<gene>
    <name evidence="11 15" type="primary">cca</name>
    <name evidence="15" type="ORF">GCM10007971_16030</name>
</gene>
<comment type="cofactor">
    <cofactor evidence="1 11">
        <name>Mg(2+)</name>
        <dbReference type="ChEBI" id="CHEBI:18420"/>
    </cofactor>
</comment>
<protein>
    <recommendedName>
        <fullName evidence="11">CCA-adding enzyme</fullName>
        <ecNumber evidence="11">2.7.7.72</ecNumber>
    </recommendedName>
    <alternativeName>
        <fullName evidence="11">CCA tRNA nucleotidyltransferase</fullName>
    </alternativeName>
    <alternativeName>
        <fullName evidence="11">tRNA CCA-pyrophosphorylase</fullName>
    </alternativeName>
    <alternativeName>
        <fullName evidence="11">tRNA adenylyl-/cytidylyl- transferase</fullName>
    </alternativeName>
    <alternativeName>
        <fullName evidence="11">tRNA nucleotidyltransferase</fullName>
    </alternativeName>
    <alternativeName>
        <fullName evidence="11">tRNA-NT</fullName>
    </alternativeName>
</protein>
<dbReference type="InterPro" id="IPR023068">
    <property type="entry name" value="CCA-adding_enz_firmicutes"/>
</dbReference>
<reference evidence="15" key="2">
    <citation type="submission" date="2020-09" db="EMBL/GenBank/DDBJ databases">
        <authorList>
            <person name="Sun Q."/>
            <person name="Ohkuma M."/>
        </authorList>
    </citation>
    <scope>NUCLEOTIDE SEQUENCE</scope>
    <source>
        <strain evidence="15">JCM 17251</strain>
    </source>
</reference>
<keyword evidence="7 11" id="KW-0692">RNA repair</keyword>
<evidence type="ECO:0000256" key="6">
    <source>
        <dbReference type="ARBA" id="ARBA00022741"/>
    </source>
</evidence>
<feature type="binding site" evidence="11">
    <location>
        <position position="155"/>
    </location>
    <ligand>
        <name>CTP</name>
        <dbReference type="ChEBI" id="CHEBI:37563"/>
    </ligand>
</feature>
<comment type="caution">
    <text evidence="15">The sequence shown here is derived from an EMBL/GenBank/DDBJ whole genome shotgun (WGS) entry which is preliminary data.</text>
</comment>
<dbReference type="Proteomes" id="UP000624041">
    <property type="component" value="Unassembled WGS sequence"/>
</dbReference>
<keyword evidence="10 11" id="KW-0694">RNA-binding</keyword>
<dbReference type="GO" id="GO:0000049">
    <property type="term" value="F:tRNA binding"/>
    <property type="evidence" value="ECO:0007669"/>
    <property type="project" value="UniProtKB-UniRule"/>
</dbReference>
<feature type="domain" description="CCA-adding enzyme C-terminal" evidence="14">
    <location>
        <begin position="255"/>
        <end position="390"/>
    </location>
</feature>
<keyword evidence="9 11" id="KW-0460">Magnesium</keyword>
<feature type="domain" description="Poly A polymerase head" evidence="12">
    <location>
        <begin position="23"/>
        <end position="143"/>
    </location>
</feature>
<evidence type="ECO:0000256" key="2">
    <source>
        <dbReference type="ARBA" id="ARBA00022679"/>
    </source>
</evidence>
<dbReference type="Gene3D" id="1.10.3090.10">
    <property type="entry name" value="cca-adding enzyme, domain 2"/>
    <property type="match status" value="1"/>
</dbReference>
<keyword evidence="2 11" id="KW-0808">Transferase</keyword>
<dbReference type="GO" id="GO:0000287">
    <property type="term" value="F:magnesium ion binding"/>
    <property type="evidence" value="ECO:0007669"/>
    <property type="project" value="UniProtKB-UniRule"/>
</dbReference>
<feature type="binding site" evidence="11">
    <location>
        <position position="161"/>
    </location>
    <ligand>
        <name>CTP</name>
        <dbReference type="ChEBI" id="CHEBI:37563"/>
    </ligand>
</feature>
<evidence type="ECO:0000256" key="1">
    <source>
        <dbReference type="ARBA" id="ARBA00001946"/>
    </source>
</evidence>
<dbReference type="GO" id="GO:0001680">
    <property type="term" value="P:tRNA 3'-terminal CCA addition"/>
    <property type="evidence" value="ECO:0007669"/>
    <property type="project" value="UniProtKB-UniRule"/>
</dbReference>
<feature type="domain" description="tRNA nucleotidyltransferase/poly(A) polymerase RNA and SrmB- binding" evidence="13">
    <location>
        <begin position="170"/>
        <end position="226"/>
    </location>
</feature>
<organism evidence="15 16">
    <name type="scientific">Oceanobacillus indicireducens</name>
    <dbReference type="NCBI Taxonomy" id="1004261"/>
    <lineage>
        <taxon>Bacteria</taxon>
        <taxon>Bacillati</taxon>
        <taxon>Bacillota</taxon>
        <taxon>Bacilli</taxon>
        <taxon>Bacillales</taxon>
        <taxon>Bacillaceae</taxon>
        <taxon>Oceanobacillus</taxon>
    </lineage>
</organism>
<dbReference type="InterPro" id="IPR043519">
    <property type="entry name" value="NT_sf"/>
</dbReference>
<comment type="catalytic activity">
    <reaction evidence="11">
        <text>a tRNA with a 3' CCA end + 2 CTP + ATP = a tRNA with a 3' CCACCA end + 3 diphosphate</text>
        <dbReference type="Rhea" id="RHEA:76235"/>
        <dbReference type="Rhea" id="RHEA-COMP:10468"/>
        <dbReference type="Rhea" id="RHEA-COMP:18655"/>
        <dbReference type="ChEBI" id="CHEBI:30616"/>
        <dbReference type="ChEBI" id="CHEBI:33019"/>
        <dbReference type="ChEBI" id="CHEBI:37563"/>
        <dbReference type="ChEBI" id="CHEBI:83071"/>
        <dbReference type="ChEBI" id="CHEBI:195187"/>
    </reaction>
</comment>
<dbReference type="GO" id="GO:0004810">
    <property type="term" value="F:CCA tRNA nucleotidyltransferase activity"/>
    <property type="evidence" value="ECO:0007669"/>
    <property type="project" value="UniProtKB-UniRule"/>
</dbReference>
<evidence type="ECO:0000256" key="4">
    <source>
        <dbReference type="ARBA" id="ARBA00022695"/>
    </source>
</evidence>
<feature type="binding site" evidence="11">
    <location>
        <position position="155"/>
    </location>
    <ligand>
        <name>ATP</name>
        <dbReference type="ChEBI" id="CHEBI:30616"/>
    </ligand>
</feature>
<proteinExistence type="inferred from homology"/>
<dbReference type="InterPro" id="IPR032828">
    <property type="entry name" value="PolyA_RNA-bd"/>
</dbReference>
<sequence length="399" mass="46028">MLTKYFQRAKPILEKLEAEGYEAYFVGGCVRDYLLGRPIKDIDITTSATPDIVQAVFPSVIPVGIEHGTVIVRHEKESYEVTTFRTEGSYSDGRRPDHVEFIRNIEKDLERRDFTINALAMDKTGHITDLFSGRRDLKQRMIRTVGNGEKRFGEDALRIIRALRFSSVLGFQIEEETFAAMVACKSAVLDISVERITNEMERFFAGKHVSVGINYLKKSAVQTVLPVFKEHPTLIEAIPQNMKPLLSFAEVIAFFHYHQPEIAINEWAKEWKCSNRTKRLASELNDDIKRYKQRGLDAIGIYKLNDERFEPFIRLADLLLDDKLSLVQLIQLKQRLPIQSRDDLAINGNDLLALFPDKKPGVWVKHLLEKTEDAVVTGKINNQYRDIKEWLEWTQRETD</sequence>
<feature type="binding site" evidence="11">
    <location>
        <position position="112"/>
    </location>
    <ligand>
        <name>ATP</name>
        <dbReference type="ChEBI" id="CHEBI:30616"/>
    </ligand>
</feature>
<dbReference type="RefSeq" id="WP_188856748.1">
    <property type="nucleotide sequence ID" value="NZ_BMOS01000009.1"/>
</dbReference>
<dbReference type="Pfam" id="PF12627">
    <property type="entry name" value="PolyA_pol_RNAbd"/>
    <property type="match status" value="1"/>
</dbReference>
<accession>A0A917XWJ5</accession>
<keyword evidence="5 11" id="KW-0479">Metal-binding</keyword>
<dbReference type="HAMAP" id="MF_01263">
    <property type="entry name" value="CCA_bact_type3"/>
    <property type="match status" value="1"/>
</dbReference>
<dbReference type="SUPFAM" id="SSF81301">
    <property type="entry name" value="Nucleotidyltransferase"/>
    <property type="match status" value="1"/>
</dbReference>
<feature type="binding site" evidence="11">
    <location>
        <position position="161"/>
    </location>
    <ligand>
        <name>ATP</name>
        <dbReference type="ChEBI" id="CHEBI:30616"/>
    </ligand>
</feature>